<dbReference type="GO" id="GO:0070636">
    <property type="term" value="F:nicotinic acid riboside hydrolase activity"/>
    <property type="evidence" value="ECO:0007669"/>
    <property type="project" value="EnsemblFungi"/>
</dbReference>
<reference evidence="5 6" key="1">
    <citation type="journal article" date="2009" name="Nature">
        <title>Evolution of pathogenicity and sexual reproduction in eight Candida genomes.</title>
        <authorList>
            <person name="Butler G."/>
            <person name="Rasmussen M.D."/>
            <person name="Lin M.F."/>
            <person name="Santos M.A."/>
            <person name="Sakthikumar S."/>
            <person name="Munro C.A."/>
            <person name="Rheinbay E."/>
            <person name="Grabherr M."/>
            <person name="Forche A."/>
            <person name="Reedy J.L."/>
            <person name="Agrafioti I."/>
            <person name="Arnaud M.B."/>
            <person name="Bates S."/>
            <person name="Brown A.J."/>
            <person name="Brunke S."/>
            <person name="Costanzo M.C."/>
            <person name="Fitzpatrick D.A."/>
            <person name="de Groot P.W."/>
            <person name="Harris D."/>
            <person name="Hoyer L.L."/>
            <person name="Hube B."/>
            <person name="Klis F.M."/>
            <person name="Kodira C."/>
            <person name="Lennard N."/>
            <person name="Logue M.E."/>
            <person name="Martin R."/>
            <person name="Neiman A.M."/>
            <person name="Nikolaou E."/>
            <person name="Quail M.A."/>
            <person name="Quinn J."/>
            <person name="Santos M.C."/>
            <person name="Schmitzberger F.F."/>
            <person name="Sherlock G."/>
            <person name="Shah P."/>
            <person name="Silverstein K.A."/>
            <person name="Skrzypek M.S."/>
            <person name="Soll D."/>
            <person name="Staggs R."/>
            <person name="Stansfield I."/>
            <person name="Stumpf M.P."/>
            <person name="Sudbery P.E."/>
            <person name="Srikantha T."/>
            <person name="Zeng Q."/>
            <person name="Berman J."/>
            <person name="Berriman M."/>
            <person name="Heitman J."/>
            <person name="Gow N.A."/>
            <person name="Lorenz M.C."/>
            <person name="Birren B.W."/>
            <person name="Kellis M."/>
            <person name="Cuomo C.A."/>
        </authorList>
    </citation>
    <scope>NUCLEOTIDE SEQUENCE [LARGE SCALE GENOMIC DNA]</scope>
    <source>
        <strain evidence="6">ATCC 11503 / BCRC 21390 / CBS 2605 / JCM 1781 / NBRC 1676 / NRRL YB-4239</strain>
    </source>
</reference>
<dbReference type="OrthoDB" id="432381at2759"/>
<evidence type="ECO:0000256" key="3">
    <source>
        <dbReference type="ARBA" id="ARBA00023295"/>
    </source>
</evidence>
<dbReference type="InterPro" id="IPR001910">
    <property type="entry name" value="Inosine/uridine_hydrolase_dom"/>
</dbReference>
<dbReference type="InterPro" id="IPR036452">
    <property type="entry name" value="Ribo_hydro-like"/>
</dbReference>
<dbReference type="GO" id="GO:0006218">
    <property type="term" value="P:uridine catabolic process"/>
    <property type="evidence" value="ECO:0007669"/>
    <property type="project" value="EnsemblFungi"/>
</dbReference>
<dbReference type="EMBL" id="CH981525">
    <property type="protein sequence ID" value="EDK43676.1"/>
    <property type="molecule type" value="Genomic_DNA"/>
</dbReference>
<dbReference type="PANTHER" id="PTHR12304:SF4">
    <property type="entry name" value="URIDINE NUCLEOSIDASE"/>
    <property type="match status" value="1"/>
</dbReference>
<evidence type="ECO:0000313" key="6">
    <source>
        <dbReference type="Proteomes" id="UP000001996"/>
    </source>
</evidence>
<keyword evidence="3" id="KW-0326">Glycosidase</keyword>
<keyword evidence="2" id="KW-0378">Hydrolase</keyword>
<sequence>MTIQQIPIWLDCDPGNDDAFAILLSIFDPRFHLLGISTVHGNAPLEWTTHNALGLLDILNIRNIKVYTGEERPLVNEPKYALNVHGKTGIGGLQLPLQTQNQPINHHAYLSAMYLAICQNAGEICLVCTGTLTNVAKLVEKHPDVVEKIKYISIMGGSFGFGNATPYAEFNFHTDPHAAELIVREFQNKIVLSPLNLTHKVIATPEVREQNIYNPSDEKRNSSLRKGFYDVLMFYSLAYKTRKGFAEGPPLHDPIAVYSILPLVDLDPEEYGYKYVRRRIKVETSGKNEGESVIILQDSGDGDGDGAYIGEDLDKGKFWKSIADALERADLNL</sequence>
<dbReference type="Proteomes" id="UP000001996">
    <property type="component" value="Unassembled WGS sequence"/>
</dbReference>
<dbReference type="GO" id="GO:0006216">
    <property type="term" value="P:cytidine catabolic process"/>
    <property type="evidence" value="ECO:0007669"/>
    <property type="project" value="EnsemblFungi"/>
</dbReference>
<dbReference type="GO" id="GO:0070635">
    <property type="term" value="F:nicotinamide riboside hydrolase activity"/>
    <property type="evidence" value="ECO:0007669"/>
    <property type="project" value="EnsemblFungi"/>
</dbReference>
<dbReference type="KEGG" id="lel:PVL30_001826"/>
<dbReference type="CDD" id="cd02651">
    <property type="entry name" value="nuc_hydro_IU_UC_XIUA"/>
    <property type="match status" value="1"/>
</dbReference>
<dbReference type="SUPFAM" id="SSF53590">
    <property type="entry name" value="Nucleoside hydrolase"/>
    <property type="match status" value="1"/>
</dbReference>
<dbReference type="HOGENOM" id="CLU_036838_2_0_1"/>
<keyword evidence="6" id="KW-1185">Reference proteome</keyword>
<dbReference type="STRING" id="379508.A5DWW8"/>
<evidence type="ECO:0000259" key="4">
    <source>
        <dbReference type="Pfam" id="PF01156"/>
    </source>
</evidence>
<proteinExistence type="inferred from homology"/>
<dbReference type="GeneID" id="5234185"/>
<feature type="domain" description="Inosine/uridine-preferring nucleoside hydrolase" evidence="4">
    <location>
        <begin position="8"/>
        <end position="320"/>
    </location>
</feature>
<accession>A5DWW8</accession>
<dbReference type="Pfam" id="PF01156">
    <property type="entry name" value="IU_nuc_hydro"/>
    <property type="match status" value="1"/>
</dbReference>
<dbReference type="GO" id="GO:0045437">
    <property type="term" value="F:uridine nucleosidase activity"/>
    <property type="evidence" value="ECO:0007669"/>
    <property type="project" value="EnsemblFungi"/>
</dbReference>
<gene>
    <name evidence="5" type="ORF">LELG_01855</name>
</gene>
<dbReference type="AlphaFoldDB" id="A5DWW8"/>
<organism evidence="5 6">
    <name type="scientific">Lodderomyces elongisporus (strain ATCC 11503 / CBS 2605 / JCM 1781 / NBRC 1676 / NRRL YB-4239)</name>
    <name type="common">Yeast</name>
    <name type="synonym">Saccharomyces elongisporus</name>
    <dbReference type="NCBI Taxonomy" id="379508"/>
    <lineage>
        <taxon>Eukaryota</taxon>
        <taxon>Fungi</taxon>
        <taxon>Dikarya</taxon>
        <taxon>Ascomycota</taxon>
        <taxon>Saccharomycotina</taxon>
        <taxon>Pichiomycetes</taxon>
        <taxon>Debaryomycetaceae</taxon>
        <taxon>Candida/Lodderomyces clade</taxon>
        <taxon>Lodderomyces</taxon>
    </lineage>
</organism>
<comment type="similarity">
    <text evidence="1">Belongs to the IUNH family.</text>
</comment>
<dbReference type="InParanoid" id="A5DWW8"/>
<dbReference type="VEuPathDB" id="FungiDB:LELG_01855"/>
<dbReference type="OMA" id="WVGVETK"/>
<dbReference type="GO" id="GO:0006152">
    <property type="term" value="P:purine nucleoside catabolic process"/>
    <property type="evidence" value="ECO:0007669"/>
    <property type="project" value="TreeGrafter"/>
</dbReference>
<evidence type="ECO:0000256" key="2">
    <source>
        <dbReference type="ARBA" id="ARBA00022801"/>
    </source>
</evidence>
<dbReference type="InterPro" id="IPR023186">
    <property type="entry name" value="IUNH"/>
</dbReference>
<dbReference type="GO" id="GO:0008477">
    <property type="term" value="F:purine nucleosidase activity"/>
    <property type="evidence" value="ECO:0007669"/>
    <property type="project" value="TreeGrafter"/>
</dbReference>
<dbReference type="GO" id="GO:0019358">
    <property type="term" value="P:nicotinate nucleotide salvage"/>
    <property type="evidence" value="ECO:0007669"/>
    <property type="project" value="EnsemblFungi"/>
</dbReference>
<dbReference type="Gene3D" id="3.90.245.10">
    <property type="entry name" value="Ribonucleoside hydrolase-like"/>
    <property type="match status" value="1"/>
</dbReference>
<evidence type="ECO:0000313" key="5">
    <source>
        <dbReference type="EMBL" id="EDK43676.1"/>
    </source>
</evidence>
<dbReference type="GO" id="GO:0005829">
    <property type="term" value="C:cytosol"/>
    <property type="evidence" value="ECO:0007669"/>
    <property type="project" value="TreeGrafter"/>
</dbReference>
<name>A5DWW8_LODEL</name>
<protein>
    <recommendedName>
        <fullName evidence="4">Inosine/uridine-preferring nucleoside hydrolase domain-containing protein</fullName>
    </recommendedName>
</protein>
<dbReference type="PANTHER" id="PTHR12304">
    <property type="entry name" value="INOSINE-URIDINE PREFERRING NUCLEOSIDE HYDROLASE"/>
    <property type="match status" value="1"/>
</dbReference>
<dbReference type="FunCoup" id="A5DWW8">
    <property type="interactions" value="188"/>
</dbReference>
<evidence type="ECO:0000256" key="1">
    <source>
        <dbReference type="ARBA" id="ARBA00009176"/>
    </source>
</evidence>
<dbReference type="eggNOG" id="KOG2938">
    <property type="taxonomic scope" value="Eukaryota"/>
</dbReference>
<dbReference type="GO" id="GO:0034355">
    <property type="term" value="P:NAD+ biosynthetic process via the salvage pathway"/>
    <property type="evidence" value="ECO:0007669"/>
    <property type="project" value="EnsemblFungi"/>
</dbReference>
<dbReference type="GO" id="GO:0008655">
    <property type="term" value="P:pyrimidine-containing compound salvage"/>
    <property type="evidence" value="ECO:0007669"/>
    <property type="project" value="EnsemblFungi"/>
</dbReference>